<keyword evidence="4" id="KW-1185">Reference proteome</keyword>
<feature type="domain" description="Alpha/beta hydrolase fold-3" evidence="2">
    <location>
        <begin position="86"/>
        <end position="290"/>
    </location>
</feature>
<reference evidence="3" key="1">
    <citation type="submission" date="2020-03" db="EMBL/GenBank/DDBJ databases">
        <title>Genome of Pelagibius litoralis DSM 21314T.</title>
        <authorList>
            <person name="Wang G."/>
        </authorList>
    </citation>
    <scope>NUCLEOTIDE SEQUENCE</scope>
    <source>
        <strain evidence="3">DSM 21314</strain>
    </source>
</reference>
<dbReference type="RefSeq" id="WP_167224894.1">
    <property type="nucleotide sequence ID" value="NZ_JAAQPH010000008.1"/>
</dbReference>
<dbReference type="InterPro" id="IPR050300">
    <property type="entry name" value="GDXG_lipolytic_enzyme"/>
</dbReference>
<evidence type="ECO:0000259" key="2">
    <source>
        <dbReference type="Pfam" id="PF07859"/>
    </source>
</evidence>
<evidence type="ECO:0000256" key="1">
    <source>
        <dbReference type="ARBA" id="ARBA00022801"/>
    </source>
</evidence>
<dbReference type="Proteomes" id="UP000761264">
    <property type="component" value="Unassembled WGS sequence"/>
</dbReference>
<dbReference type="InterPro" id="IPR013094">
    <property type="entry name" value="AB_hydrolase_3"/>
</dbReference>
<accession>A0A967EXT1</accession>
<organism evidence="3 4">
    <name type="scientific">Pelagibius litoralis</name>
    <dbReference type="NCBI Taxonomy" id="374515"/>
    <lineage>
        <taxon>Bacteria</taxon>
        <taxon>Pseudomonadati</taxon>
        <taxon>Pseudomonadota</taxon>
        <taxon>Alphaproteobacteria</taxon>
        <taxon>Rhodospirillales</taxon>
        <taxon>Rhodovibrionaceae</taxon>
        <taxon>Pelagibius</taxon>
    </lineage>
</organism>
<protein>
    <submittedName>
        <fullName evidence="3">Alpha/beta hydrolase</fullName>
    </submittedName>
</protein>
<dbReference type="SUPFAM" id="SSF53474">
    <property type="entry name" value="alpha/beta-Hydrolases"/>
    <property type="match status" value="1"/>
</dbReference>
<dbReference type="InterPro" id="IPR029058">
    <property type="entry name" value="AB_hydrolase_fold"/>
</dbReference>
<dbReference type="Pfam" id="PF07859">
    <property type="entry name" value="Abhydrolase_3"/>
    <property type="match status" value="1"/>
</dbReference>
<proteinExistence type="predicted"/>
<dbReference type="PANTHER" id="PTHR48081">
    <property type="entry name" value="AB HYDROLASE SUPERFAMILY PROTEIN C4A8.06C"/>
    <property type="match status" value="1"/>
</dbReference>
<sequence length="313" mass="34799">MIQPDTFVIDDDMRAALEHDAAFLEQRNFDLLAADGQLALNDELSLYWSSEKPPVAFVKSEMIVVADRSIELRTFFPKGDMTDRYIVWVHGGGWNEGSLDGYERLMRILANSARCAVVGIGYTKAPVAQFPTQLNELYSAFQYISKVLFPDRPCRSVAGYSAGANLIVSTLTAYAEELGPDYFQRAGLACGVYDCDFGLPSYSRYDNTVLGSSKARLLDILETYAPGAISRRDPLVFPVHSHQGVCSDFLVVYAEHDLLRDDSIKLAESLRDQGKNVMARQISGVTHIFLQRSMRVSVAYQTIVDMGKYLSAA</sequence>
<keyword evidence="1 3" id="KW-0378">Hydrolase</keyword>
<evidence type="ECO:0000313" key="3">
    <source>
        <dbReference type="EMBL" id="NIA69379.1"/>
    </source>
</evidence>
<evidence type="ECO:0000313" key="4">
    <source>
        <dbReference type="Proteomes" id="UP000761264"/>
    </source>
</evidence>
<dbReference type="EMBL" id="JAAQPH010000008">
    <property type="protein sequence ID" value="NIA69379.1"/>
    <property type="molecule type" value="Genomic_DNA"/>
</dbReference>
<dbReference type="PANTHER" id="PTHR48081:SF8">
    <property type="entry name" value="ALPHA_BETA HYDROLASE FOLD-3 DOMAIN-CONTAINING PROTEIN-RELATED"/>
    <property type="match status" value="1"/>
</dbReference>
<dbReference type="Gene3D" id="3.40.50.1820">
    <property type="entry name" value="alpha/beta hydrolase"/>
    <property type="match status" value="1"/>
</dbReference>
<name>A0A967EXT1_9PROT</name>
<dbReference type="AlphaFoldDB" id="A0A967EXT1"/>
<dbReference type="GO" id="GO:0016787">
    <property type="term" value="F:hydrolase activity"/>
    <property type="evidence" value="ECO:0007669"/>
    <property type="project" value="UniProtKB-KW"/>
</dbReference>
<gene>
    <name evidence="3" type="ORF">HBA54_12330</name>
</gene>
<comment type="caution">
    <text evidence="3">The sequence shown here is derived from an EMBL/GenBank/DDBJ whole genome shotgun (WGS) entry which is preliminary data.</text>
</comment>